<feature type="region of interest" description="Disordered" evidence="1">
    <location>
        <begin position="174"/>
        <end position="209"/>
    </location>
</feature>
<organism evidence="2 3">
    <name type="scientific">Heterostelium pallidum (strain ATCC 26659 / Pp 5 / PN500)</name>
    <name type="common">Cellular slime mold</name>
    <name type="synonym">Polysphondylium pallidum</name>
    <dbReference type="NCBI Taxonomy" id="670386"/>
    <lineage>
        <taxon>Eukaryota</taxon>
        <taxon>Amoebozoa</taxon>
        <taxon>Evosea</taxon>
        <taxon>Eumycetozoa</taxon>
        <taxon>Dictyostelia</taxon>
        <taxon>Acytosteliales</taxon>
        <taxon>Acytosteliaceae</taxon>
        <taxon>Heterostelium</taxon>
    </lineage>
</organism>
<feature type="compositionally biased region" description="Low complexity" evidence="1">
    <location>
        <begin position="267"/>
        <end position="282"/>
    </location>
</feature>
<feature type="compositionally biased region" description="Low complexity" evidence="1">
    <location>
        <begin position="355"/>
        <end position="372"/>
    </location>
</feature>
<evidence type="ECO:0000313" key="3">
    <source>
        <dbReference type="Proteomes" id="UP000001396"/>
    </source>
</evidence>
<name>D3B452_HETP5</name>
<keyword evidence="3" id="KW-1185">Reference proteome</keyword>
<accession>D3B452</accession>
<feature type="region of interest" description="Disordered" evidence="1">
    <location>
        <begin position="57"/>
        <end position="88"/>
    </location>
</feature>
<feature type="compositionally biased region" description="Polar residues" evidence="1">
    <location>
        <begin position="433"/>
        <end position="452"/>
    </location>
</feature>
<feature type="region of interest" description="Disordered" evidence="1">
    <location>
        <begin position="313"/>
        <end position="372"/>
    </location>
</feature>
<sequence length="532" mass="57585">MSLKRKSNNTNDISSSSAETFESSISNFKIRKEDFKLDFDDEIMTPKKILIQGFNGGIRQQQQQQQQQSSFGHLSNQENRRVGATTPKRKSVNNLLSEFSNNSAPLSPLNLENINNIASPTFKSSSSSSLSSSPYEKKLQDGFAVPAPVNPAITKLKQKELLASLSQLQSPKTKPVVISSPTTIPTTTTPTATAVKNTTNSSTPSKLKTPIKSLNTFASPSLKRSNTPTNVIIPLSNMTVSSPKKLQVDEECNDSPSPPSNDPVTVRKSPSPTRTKSPSKKTNMINKRIKDIKQCETTIKSDVHPSKVISGSKMLTKHQQQPSASTKPTAKTTTTTIPRMKSSLSNSSIATPIKSVSSGSNSTTTTPIKSISTPITSLTPLKRQNETITTLVSSSSSIGNKSVSTPIVKKIKPTITTTPTTITTPVSSKFKSVSMETSATKRPMPTTTTPVSISKRDLTLSSSRKQSKRPVETSANDDIDFESRIESALIAAAQGTIISGSLLLSSPERAKLEQQQLEQKSKWSPIKRNKQI</sequence>
<proteinExistence type="predicted"/>
<feature type="compositionally biased region" description="Low complexity" evidence="1">
    <location>
        <begin position="175"/>
        <end position="200"/>
    </location>
</feature>
<feature type="region of interest" description="Disordered" evidence="1">
    <location>
        <begin position="1"/>
        <end position="23"/>
    </location>
</feature>
<dbReference type="AlphaFoldDB" id="D3B452"/>
<dbReference type="RefSeq" id="XP_020436217.1">
    <property type="nucleotide sequence ID" value="XM_020574145.1"/>
</dbReference>
<feature type="compositionally biased region" description="Low complexity" evidence="1">
    <location>
        <begin position="322"/>
        <end position="336"/>
    </location>
</feature>
<dbReference type="EMBL" id="ADBJ01000010">
    <property type="protein sequence ID" value="EFA84100.1"/>
    <property type="molecule type" value="Genomic_DNA"/>
</dbReference>
<feature type="compositionally biased region" description="Low complexity" evidence="1">
    <location>
        <begin position="13"/>
        <end position="23"/>
    </location>
</feature>
<dbReference type="OMA" id="KQCETTI"/>
<dbReference type="GeneID" id="31358696"/>
<gene>
    <name evidence="2" type="ORF">PPL_03173</name>
</gene>
<evidence type="ECO:0000313" key="2">
    <source>
        <dbReference type="EMBL" id="EFA84100.1"/>
    </source>
</evidence>
<reference evidence="2 3" key="1">
    <citation type="journal article" date="2011" name="Genome Res.">
        <title>Phylogeny-wide analysis of social amoeba genomes highlights ancient origins for complex intercellular communication.</title>
        <authorList>
            <person name="Heidel A.J."/>
            <person name="Lawal H.M."/>
            <person name="Felder M."/>
            <person name="Schilde C."/>
            <person name="Helps N.R."/>
            <person name="Tunggal B."/>
            <person name="Rivero F."/>
            <person name="John U."/>
            <person name="Schleicher M."/>
            <person name="Eichinger L."/>
            <person name="Platzer M."/>
            <person name="Noegel A.A."/>
            <person name="Schaap P."/>
            <person name="Gloeckner G."/>
        </authorList>
    </citation>
    <scope>NUCLEOTIDE SEQUENCE [LARGE SCALE GENOMIC DNA]</scope>
    <source>
        <strain evidence="3">ATCC 26659 / Pp 5 / PN500</strain>
    </source>
</reference>
<dbReference type="FunCoup" id="D3B452">
    <property type="interactions" value="116"/>
</dbReference>
<dbReference type="InParanoid" id="D3B452"/>
<comment type="caution">
    <text evidence="2">The sequence shown here is derived from an EMBL/GenBank/DDBJ whole genome shotgun (WGS) entry which is preliminary data.</text>
</comment>
<evidence type="ECO:0000256" key="1">
    <source>
        <dbReference type="SAM" id="MobiDB-lite"/>
    </source>
</evidence>
<feature type="region of interest" description="Disordered" evidence="1">
    <location>
        <begin position="242"/>
        <end position="287"/>
    </location>
</feature>
<feature type="region of interest" description="Disordered" evidence="1">
    <location>
        <begin position="433"/>
        <end position="475"/>
    </location>
</feature>
<dbReference type="STRING" id="670386.D3B452"/>
<protein>
    <submittedName>
        <fullName evidence="2">Uncharacterized protein</fullName>
    </submittedName>
</protein>
<dbReference type="Proteomes" id="UP000001396">
    <property type="component" value="Unassembled WGS sequence"/>
</dbReference>